<dbReference type="AlphaFoldDB" id="A0A6S7B6X7"/>
<dbReference type="Proteomes" id="UP000494115">
    <property type="component" value="Unassembled WGS sequence"/>
</dbReference>
<evidence type="ECO:0000256" key="1">
    <source>
        <dbReference type="SAM" id="MobiDB-lite"/>
    </source>
</evidence>
<accession>A0A6S7B6X7</accession>
<evidence type="ECO:0000313" key="3">
    <source>
        <dbReference type="Proteomes" id="UP000494115"/>
    </source>
</evidence>
<organism evidence="2 3">
    <name type="scientific">Pararobbsia alpina</name>
    <dbReference type="NCBI Taxonomy" id="621374"/>
    <lineage>
        <taxon>Bacteria</taxon>
        <taxon>Pseudomonadati</taxon>
        <taxon>Pseudomonadota</taxon>
        <taxon>Betaproteobacteria</taxon>
        <taxon>Burkholderiales</taxon>
        <taxon>Burkholderiaceae</taxon>
        <taxon>Pararobbsia</taxon>
    </lineage>
</organism>
<evidence type="ECO:0000313" key="2">
    <source>
        <dbReference type="EMBL" id="CAB3787763.1"/>
    </source>
</evidence>
<proteinExistence type="predicted"/>
<protein>
    <submittedName>
        <fullName evidence="2">Uncharacterized protein</fullName>
    </submittedName>
</protein>
<reference evidence="2 3" key="1">
    <citation type="submission" date="2020-04" db="EMBL/GenBank/DDBJ databases">
        <authorList>
            <person name="De Canck E."/>
        </authorList>
    </citation>
    <scope>NUCLEOTIDE SEQUENCE [LARGE SCALE GENOMIC DNA]</scope>
    <source>
        <strain evidence="2 3">LMG 28138</strain>
    </source>
</reference>
<feature type="region of interest" description="Disordered" evidence="1">
    <location>
        <begin position="44"/>
        <end position="77"/>
    </location>
</feature>
<keyword evidence="3" id="KW-1185">Reference proteome</keyword>
<sequence>MRRDHRHAEANPQISAWSTVDLRARSRSHGCRLIDKCAIQLVPPKTRNHTTQDEMNNSTESRLHSNRRNTINTATDVGHLRPRCRALQRHSLLQLQYRSRV</sequence>
<name>A0A6S7B6X7_9BURK</name>
<dbReference type="EMBL" id="CADIKM010000009">
    <property type="protein sequence ID" value="CAB3787763.1"/>
    <property type="molecule type" value="Genomic_DNA"/>
</dbReference>
<gene>
    <name evidence="2" type="ORF">LMG28138_02487</name>
</gene>